<accession>A0A4W2HDP0</accession>
<keyword evidence="4" id="KW-0653">Protein transport</keyword>
<reference evidence="10" key="2">
    <citation type="submission" date="2025-08" db="UniProtKB">
        <authorList>
            <consortium name="Ensembl"/>
        </authorList>
    </citation>
    <scope>IDENTIFICATION</scope>
</reference>
<feature type="region of interest" description="Disordered" evidence="8">
    <location>
        <begin position="333"/>
        <end position="361"/>
    </location>
</feature>
<feature type="compositionally biased region" description="Low complexity" evidence="8">
    <location>
        <begin position="207"/>
        <end position="224"/>
    </location>
</feature>
<dbReference type="PANTHER" id="PTHR14430:SF5">
    <property type="entry name" value="GUANINE NUCLEOTIDE EXCHANGE FACTOR FOR RAB-3A"/>
    <property type="match status" value="1"/>
</dbReference>
<evidence type="ECO:0000256" key="5">
    <source>
        <dbReference type="ARBA" id="ARBA00023054"/>
    </source>
</evidence>
<evidence type="ECO:0000256" key="8">
    <source>
        <dbReference type="SAM" id="MobiDB-lite"/>
    </source>
</evidence>
<dbReference type="GO" id="GO:0006887">
    <property type="term" value="P:exocytosis"/>
    <property type="evidence" value="ECO:0007669"/>
    <property type="project" value="TreeGrafter"/>
</dbReference>
<keyword evidence="5 7" id="KW-0175">Coiled coil</keyword>
<name>A0A4W2HDP0_BOBOX</name>
<evidence type="ECO:0000256" key="6">
    <source>
        <dbReference type="ARBA" id="ARBA00025794"/>
    </source>
</evidence>
<feature type="region of interest" description="Disordered" evidence="8">
    <location>
        <begin position="107"/>
        <end position="224"/>
    </location>
</feature>
<feature type="compositionally biased region" description="Basic residues" evidence="8">
    <location>
        <begin position="351"/>
        <end position="361"/>
    </location>
</feature>
<feature type="coiled-coil region" evidence="7">
    <location>
        <begin position="243"/>
        <end position="327"/>
    </location>
</feature>
<dbReference type="SUPFAM" id="SSF144284">
    <property type="entry name" value="Sec2 N-terminal region"/>
    <property type="match status" value="1"/>
</dbReference>
<dbReference type="GeneTree" id="ENSGT00940000159102"/>
<dbReference type="InterPro" id="IPR009449">
    <property type="entry name" value="Sec2_N"/>
</dbReference>
<sequence length="682" mass="73513">MAKGPGEREGVAGRPLRIRELKAWSHGRCLSKGGLATVLRGAGWSGVSWEHQRAARAAGCCQSGRAARAGLGRERARVLRIGRRRGGAGHVSSGHPLGHVTAEGRVAAGPGARAAQTHRQRAGLTGGGAARRAPGGVGGGRGRREELAGRSPRRRREPTPGGPPGAGMWSGQPHPDEGHPPPLEAVPVPWKSVGPCKSHRESLGGLPETPAGEEAQGEEGPAATQLDVSRLRSSSMEIREKGSEFLKEELHKAQKELKLKDEECERLSKVREQLEQELEELTASLFEEAHKMVREANMKQAASEKQLKEARGKIDMLQAEVTALKTLVITSTPASPNRELHPQLLSPTKAGPRKGHLRHKSTSSALCPAVCPVAGHILTPDKEGKEVDTTLFAEFQAWRESPTLDKTSPFLERVYREDVGPCLDFTMQELSALVRAAVEDNTLTIEPVASQTLPAVKVAAVDCGHTNGFRAPIDTTCALSGLACACRHRIRLGDSESHYYISPSSRARITAVCNFFTYIRYIQQGLVRQDGERPLVADWDGARSGGAGWGGSAVAGANPSTLLPRGEDSGRGEGCELAKGSSERLLLRPVERGRAEGASWELLHQENQQEAPAYLDPAALSWAKTFPNPRGLNEQHPCYWPGFRDPTRWGLPCESAPRCVASKWWLNKGSPTSLCRPSPTLA</sequence>
<proteinExistence type="inferred from homology"/>
<dbReference type="FunFam" id="1.20.5.4880:FF:000001">
    <property type="entry name" value="Guanine nucleotide exchange factor for Rab-3A"/>
    <property type="match status" value="1"/>
</dbReference>
<gene>
    <name evidence="10" type="primary">RAB3IL1</name>
</gene>
<dbReference type="GO" id="GO:0015031">
    <property type="term" value="P:protein transport"/>
    <property type="evidence" value="ECO:0007669"/>
    <property type="project" value="UniProtKB-KW"/>
</dbReference>
<feature type="domain" description="GDP/GTP exchange factor Sec2 N-terminal" evidence="9">
    <location>
        <begin position="241"/>
        <end position="326"/>
    </location>
</feature>
<keyword evidence="3" id="KW-0344">Guanine-nucleotide releasing factor</keyword>
<dbReference type="Proteomes" id="UP000429181">
    <property type="component" value="Chromosome 29"/>
</dbReference>
<comment type="similarity">
    <text evidence="6">Belongs to the SEC2 family.</text>
</comment>
<dbReference type="AlphaFoldDB" id="A0A4W2HDP0"/>
<reference evidence="10 11" key="1">
    <citation type="submission" date="2018-11" db="EMBL/GenBank/DDBJ databases">
        <title>Haplotype-resolved cattle genomes.</title>
        <authorList>
            <person name="Low W.Y."/>
            <person name="Tearle R."/>
            <person name="Bickhart D.M."/>
            <person name="Rosen B.D."/>
            <person name="Koren S."/>
            <person name="Rhie A."/>
            <person name="Hiendleder S."/>
            <person name="Phillippy A.M."/>
            <person name="Smith T.P.L."/>
            <person name="Williams J.L."/>
        </authorList>
    </citation>
    <scope>NUCLEOTIDE SEQUENCE [LARGE SCALE GENOMIC DNA]</scope>
</reference>
<dbReference type="Pfam" id="PF06428">
    <property type="entry name" value="Sec2p"/>
    <property type="match status" value="1"/>
</dbReference>
<dbReference type="Gene3D" id="1.20.5.4880">
    <property type="match status" value="1"/>
</dbReference>
<evidence type="ECO:0000256" key="2">
    <source>
        <dbReference type="ARBA" id="ARBA00022553"/>
    </source>
</evidence>
<evidence type="ECO:0000256" key="1">
    <source>
        <dbReference type="ARBA" id="ARBA00022448"/>
    </source>
</evidence>
<evidence type="ECO:0000313" key="10">
    <source>
        <dbReference type="Ensembl" id="ENSBIXP00005030324.1"/>
    </source>
</evidence>
<organism evidence="10 11">
    <name type="scientific">Bos indicus x Bos taurus</name>
    <name type="common">Hybrid cattle</name>
    <dbReference type="NCBI Taxonomy" id="30522"/>
    <lineage>
        <taxon>Eukaryota</taxon>
        <taxon>Metazoa</taxon>
        <taxon>Chordata</taxon>
        <taxon>Craniata</taxon>
        <taxon>Vertebrata</taxon>
        <taxon>Euteleostomi</taxon>
        <taxon>Mammalia</taxon>
        <taxon>Eutheria</taxon>
        <taxon>Laurasiatheria</taxon>
        <taxon>Artiodactyla</taxon>
        <taxon>Ruminantia</taxon>
        <taxon>Pecora</taxon>
        <taxon>Bovidae</taxon>
        <taxon>Bovinae</taxon>
        <taxon>Bos</taxon>
    </lineage>
</organism>
<evidence type="ECO:0000259" key="9">
    <source>
        <dbReference type="Pfam" id="PF06428"/>
    </source>
</evidence>
<evidence type="ECO:0000256" key="4">
    <source>
        <dbReference type="ARBA" id="ARBA00022927"/>
    </source>
</evidence>
<dbReference type="GO" id="GO:0070319">
    <property type="term" value="C:Golgi to plasma membrane transport vesicle"/>
    <property type="evidence" value="ECO:0007669"/>
    <property type="project" value="TreeGrafter"/>
</dbReference>
<dbReference type="Ensembl" id="ENSBIXT00005008256.1">
    <property type="protein sequence ID" value="ENSBIXP00005030324.1"/>
    <property type="gene ID" value="ENSBIXG00005010391.1"/>
</dbReference>
<evidence type="ECO:0000256" key="7">
    <source>
        <dbReference type="SAM" id="Coils"/>
    </source>
</evidence>
<dbReference type="Pfam" id="PF25555">
    <property type="entry name" value="RAB3A-like_C"/>
    <property type="match status" value="1"/>
</dbReference>
<dbReference type="PANTHER" id="PTHR14430">
    <property type="entry name" value="RABIN3-RELATED"/>
    <property type="match status" value="1"/>
</dbReference>
<dbReference type="GO" id="GO:0005085">
    <property type="term" value="F:guanyl-nucleotide exchange factor activity"/>
    <property type="evidence" value="ECO:0007669"/>
    <property type="project" value="UniProtKB-KW"/>
</dbReference>
<evidence type="ECO:0000256" key="3">
    <source>
        <dbReference type="ARBA" id="ARBA00022658"/>
    </source>
</evidence>
<dbReference type="InterPro" id="IPR040351">
    <property type="entry name" value="RAB3IL/RAB3IP/Sec2"/>
</dbReference>
<protein>
    <submittedName>
        <fullName evidence="10">RAB3A interacting protein like 1</fullName>
    </submittedName>
</protein>
<feature type="compositionally biased region" description="Gly residues" evidence="8">
    <location>
        <begin position="124"/>
        <end position="140"/>
    </location>
</feature>
<evidence type="ECO:0000313" key="11">
    <source>
        <dbReference type="Proteomes" id="UP000429181"/>
    </source>
</evidence>
<keyword evidence="2" id="KW-0597">Phosphoprotein</keyword>
<keyword evidence="1" id="KW-0813">Transport</keyword>